<protein>
    <submittedName>
        <fullName evidence="2">Uncharacterized protein</fullName>
    </submittedName>
</protein>
<evidence type="ECO:0000313" key="3">
    <source>
        <dbReference type="Proteomes" id="UP001154282"/>
    </source>
</evidence>
<sequence>PLLASPLSSLYFSTPSSRTSHKKAAKRERSLIHLPPCFFRLVLEKRNRNPLAAATLSRHFYFPSPIQENEDLDILFSPNAGSCSSSSLETARERERNDDGDGDGDERRR</sequence>
<feature type="non-terminal residue" evidence="2">
    <location>
        <position position="1"/>
    </location>
</feature>
<reference evidence="2" key="1">
    <citation type="submission" date="2022-08" db="EMBL/GenBank/DDBJ databases">
        <authorList>
            <person name="Gutierrez-Valencia J."/>
        </authorList>
    </citation>
    <scope>NUCLEOTIDE SEQUENCE</scope>
</reference>
<accession>A0AAV0ITP0</accession>
<dbReference type="AlphaFoldDB" id="A0AAV0ITP0"/>
<evidence type="ECO:0000313" key="2">
    <source>
        <dbReference type="EMBL" id="CAI0400982.1"/>
    </source>
</evidence>
<feature type="region of interest" description="Disordered" evidence="1">
    <location>
        <begin position="77"/>
        <end position="109"/>
    </location>
</feature>
<feature type="compositionally biased region" description="Polar residues" evidence="1">
    <location>
        <begin position="79"/>
        <end position="89"/>
    </location>
</feature>
<gene>
    <name evidence="2" type="ORF">LITE_LOCUS10994</name>
</gene>
<evidence type="ECO:0000256" key="1">
    <source>
        <dbReference type="SAM" id="MobiDB-lite"/>
    </source>
</evidence>
<feature type="compositionally biased region" description="Basic and acidic residues" evidence="1">
    <location>
        <begin position="90"/>
        <end position="109"/>
    </location>
</feature>
<name>A0AAV0ITP0_9ROSI</name>
<keyword evidence="3" id="KW-1185">Reference proteome</keyword>
<dbReference type="Proteomes" id="UP001154282">
    <property type="component" value="Unassembled WGS sequence"/>
</dbReference>
<proteinExistence type="predicted"/>
<comment type="caution">
    <text evidence="2">The sequence shown here is derived from an EMBL/GenBank/DDBJ whole genome shotgun (WGS) entry which is preliminary data.</text>
</comment>
<dbReference type="EMBL" id="CAMGYJ010000004">
    <property type="protein sequence ID" value="CAI0400982.1"/>
    <property type="molecule type" value="Genomic_DNA"/>
</dbReference>
<organism evidence="2 3">
    <name type="scientific">Linum tenue</name>
    <dbReference type="NCBI Taxonomy" id="586396"/>
    <lineage>
        <taxon>Eukaryota</taxon>
        <taxon>Viridiplantae</taxon>
        <taxon>Streptophyta</taxon>
        <taxon>Embryophyta</taxon>
        <taxon>Tracheophyta</taxon>
        <taxon>Spermatophyta</taxon>
        <taxon>Magnoliopsida</taxon>
        <taxon>eudicotyledons</taxon>
        <taxon>Gunneridae</taxon>
        <taxon>Pentapetalae</taxon>
        <taxon>rosids</taxon>
        <taxon>fabids</taxon>
        <taxon>Malpighiales</taxon>
        <taxon>Linaceae</taxon>
        <taxon>Linum</taxon>
    </lineage>
</organism>